<evidence type="ECO:0000256" key="1">
    <source>
        <dbReference type="ARBA" id="ARBA00008348"/>
    </source>
</evidence>
<dbReference type="Gene3D" id="3.30.70.1560">
    <property type="entry name" value="Alpha-L RNA-binding motif"/>
    <property type="match status" value="1"/>
</dbReference>
<dbReference type="PANTHER" id="PTHR47683:SF2">
    <property type="entry name" value="RNA-BINDING S4 DOMAIN-CONTAINING PROTEIN"/>
    <property type="match status" value="1"/>
</dbReference>
<evidence type="ECO:0000256" key="3">
    <source>
        <dbReference type="PROSITE-ProRule" id="PRU00182"/>
    </source>
</evidence>
<dbReference type="SUPFAM" id="SSF55120">
    <property type="entry name" value="Pseudouridine synthase"/>
    <property type="match status" value="1"/>
</dbReference>
<dbReference type="InterPro" id="IPR006145">
    <property type="entry name" value="PsdUridine_synth_RsuA/RluA"/>
</dbReference>
<dbReference type="InterPro" id="IPR050343">
    <property type="entry name" value="RsuA_PseudoU_synthase"/>
</dbReference>
<dbReference type="EMBL" id="JADEWC010000029">
    <property type="protein sequence ID" value="MBE9223353.1"/>
    <property type="molecule type" value="Genomic_DNA"/>
</dbReference>
<dbReference type="InterPro" id="IPR020103">
    <property type="entry name" value="PsdUridine_synth_cat_dom_sf"/>
</dbReference>
<name>A0ABR9V641_9CHRO</name>
<evidence type="ECO:0000259" key="5">
    <source>
        <dbReference type="SMART" id="SM00363"/>
    </source>
</evidence>
<evidence type="ECO:0000313" key="7">
    <source>
        <dbReference type="Proteomes" id="UP000654604"/>
    </source>
</evidence>
<dbReference type="Gene3D" id="3.30.70.580">
    <property type="entry name" value="Pseudouridine synthase I, catalytic domain, N-terminal subdomain"/>
    <property type="match status" value="1"/>
</dbReference>
<dbReference type="SUPFAM" id="SSF55174">
    <property type="entry name" value="Alpha-L RNA-binding motif"/>
    <property type="match status" value="1"/>
</dbReference>
<accession>A0ABR9V641</accession>
<keyword evidence="2 4" id="KW-0413">Isomerase</keyword>
<dbReference type="PANTHER" id="PTHR47683">
    <property type="entry name" value="PSEUDOURIDINE SYNTHASE FAMILY PROTEIN-RELATED"/>
    <property type="match status" value="1"/>
</dbReference>
<dbReference type="CDD" id="cd00165">
    <property type="entry name" value="S4"/>
    <property type="match status" value="1"/>
</dbReference>
<gene>
    <name evidence="6" type="ORF">IQ215_11655</name>
</gene>
<dbReference type="InterPro" id="IPR018496">
    <property type="entry name" value="PsdUridine_synth_RsuA/RluB_CS"/>
</dbReference>
<sequence>MVDRVQKILREWGVASRREAEKMIVAGKVKVNGMVITLGDKANPNKDKIEVEGKVLSRKNRPQLVYILLNKPKGVVSSCDDPKKRKTVLDLLNSELKLGQGIHPVGRLDMDSTGALILTNDGDFTLSLTHPRYHLPKTYQVWLQGNIPDELIKKWSDGFIWEGKKTLPAQIVVKKRMASKSLIEIVLHEGRNRQIRRIAELFGYPVISLHRSAIAFIRLGNLKLGECRFLTASEVNKLSIIAHNNKN</sequence>
<dbReference type="Gene3D" id="3.10.290.10">
    <property type="entry name" value="RNA-binding S4 domain"/>
    <property type="match status" value="1"/>
</dbReference>
<keyword evidence="3" id="KW-0694">RNA-binding</keyword>
<dbReference type="InterPro" id="IPR042092">
    <property type="entry name" value="PsdUridine_s_RsuA/RluB/E/F_cat"/>
</dbReference>
<dbReference type="Pfam" id="PF00849">
    <property type="entry name" value="PseudoU_synth_2"/>
    <property type="match status" value="1"/>
</dbReference>
<keyword evidence="7" id="KW-1185">Reference proteome</keyword>
<dbReference type="CDD" id="cd02870">
    <property type="entry name" value="PseudoU_synth_RsuA_like"/>
    <property type="match status" value="1"/>
</dbReference>
<dbReference type="Proteomes" id="UP000654604">
    <property type="component" value="Unassembled WGS sequence"/>
</dbReference>
<dbReference type="Pfam" id="PF01479">
    <property type="entry name" value="S4"/>
    <property type="match status" value="1"/>
</dbReference>
<dbReference type="RefSeq" id="WP_193801592.1">
    <property type="nucleotide sequence ID" value="NZ_JADEWC010000029.1"/>
</dbReference>
<evidence type="ECO:0000313" key="6">
    <source>
        <dbReference type="EMBL" id="MBE9223353.1"/>
    </source>
</evidence>
<feature type="domain" description="RNA-binding S4" evidence="5">
    <location>
        <begin position="3"/>
        <end position="64"/>
    </location>
</feature>
<evidence type="ECO:0000256" key="4">
    <source>
        <dbReference type="RuleBase" id="RU003887"/>
    </source>
</evidence>
<dbReference type="InterPro" id="IPR020094">
    <property type="entry name" value="TruA/RsuA/RluB/E/F_N"/>
</dbReference>
<dbReference type="NCBIfam" id="TIGR00093">
    <property type="entry name" value="pseudouridine synthase"/>
    <property type="match status" value="1"/>
</dbReference>
<dbReference type="InterPro" id="IPR002942">
    <property type="entry name" value="S4_RNA-bd"/>
</dbReference>
<evidence type="ECO:0000256" key="2">
    <source>
        <dbReference type="ARBA" id="ARBA00023235"/>
    </source>
</evidence>
<proteinExistence type="inferred from homology"/>
<dbReference type="InterPro" id="IPR000748">
    <property type="entry name" value="PsdUridine_synth_RsuA/RluB/E/F"/>
</dbReference>
<protein>
    <recommendedName>
        <fullName evidence="4">Pseudouridine synthase</fullName>
        <ecNumber evidence="4">5.4.99.-</ecNumber>
    </recommendedName>
</protein>
<dbReference type="InterPro" id="IPR036986">
    <property type="entry name" value="S4_RNA-bd_sf"/>
</dbReference>
<comment type="caution">
    <text evidence="6">The sequence shown here is derived from an EMBL/GenBank/DDBJ whole genome shotgun (WGS) entry which is preliminary data.</text>
</comment>
<reference evidence="6 7" key="1">
    <citation type="submission" date="2020-10" db="EMBL/GenBank/DDBJ databases">
        <authorList>
            <person name="Castelo-Branco R."/>
            <person name="Eusebio N."/>
            <person name="Adriana R."/>
            <person name="Vieira A."/>
            <person name="Brugerolle De Fraissinette N."/>
            <person name="Rezende De Castro R."/>
            <person name="Schneider M.P."/>
            <person name="Vasconcelos V."/>
            <person name="Leao P.N."/>
        </authorList>
    </citation>
    <scope>NUCLEOTIDE SEQUENCE [LARGE SCALE GENOMIC DNA]</scope>
    <source>
        <strain evidence="6 7">LEGE 03274</strain>
    </source>
</reference>
<dbReference type="PROSITE" id="PS01149">
    <property type="entry name" value="PSI_RSU"/>
    <property type="match status" value="1"/>
</dbReference>
<organism evidence="6 7">
    <name type="scientific">Cyanobacterium stanieri LEGE 03274</name>
    <dbReference type="NCBI Taxonomy" id="1828756"/>
    <lineage>
        <taxon>Bacteria</taxon>
        <taxon>Bacillati</taxon>
        <taxon>Cyanobacteriota</taxon>
        <taxon>Cyanophyceae</taxon>
        <taxon>Oscillatoriophycideae</taxon>
        <taxon>Chroococcales</taxon>
        <taxon>Geminocystaceae</taxon>
        <taxon>Cyanobacterium</taxon>
    </lineage>
</organism>
<dbReference type="PROSITE" id="PS50889">
    <property type="entry name" value="S4"/>
    <property type="match status" value="1"/>
</dbReference>
<comment type="similarity">
    <text evidence="1 4">Belongs to the pseudouridine synthase RsuA family.</text>
</comment>
<dbReference type="EC" id="5.4.99.-" evidence="4"/>
<dbReference type="SMART" id="SM00363">
    <property type="entry name" value="S4"/>
    <property type="match status" value="1"/>
</dbReference>